<evidence type="ECO:0000313" key="3">
    <source>
        <dbReference type="EMBL" id="MDZ8160623.1"/>
    </source>
</evidence>
<comment type="caution">
    <text evidence="3">The sequence shown here is derived from an EMBL/GenBank/DDBJ whole genome shotgun (WGS) entry which is preliminary data.</text>
</comment>
<dbReference type="Gene3D" id="1.10.1740.10">
    <property type="match status" value="1"/>
</dbReference>
<evidence type="ECO:0000313" key="4">
    <source>
        <dbReference type="Proteomes" id="UP001291912"/>
    </source>
</evidence>
<evidence type="ECO:0000259" key="2">
    <source>
        <dbReference type="Pfam" id="PF20239"/>
    </source>
</evidence>
<dbReference type="InterPro" id="IPR007627">
    <property type="entry name" value="RNA_pol_sigma70_r2"/>
</dbReference>
<feature type="domain" description="DUF6596" evidence="2">
    <location>
        <begin position="214"/>
        <end position="311"/>
    </location>
</feature>
<proteinExistence type="predicted"/>
<name>A0ABU5N3G9_9MICO</name>
<feature type="domain" description="RNA polymerase sigma-70 region 2" evidence="1">
    <location>
        <begin position="51"/>
        <end position="116"/>
    </location>
</feature>
<dbReference type="PANTHER" id="PTHR47756:SF2">
    <property type="entry name" value="BLL6612 PROTEIN"/>
    <property type="match status" value="1"/>
</dbReference>
<dbReference type="InterPro" id="IPR013325">
    <property type="entry name" value="RNA_pol_sigma_r2"/>
</dbReference>
<dbReference type="InterPro" id="IPR046531">
    <property type="entry name" value="DUF6596"/>
</dbReference>
<dbReference type="InterPro" id="IPR013324">
    <property type="entry name" value="RNA_pol_sigma_r3/r4-like"/>
</dbReference>
<accession>A0ABU5N3G9</accession>
<dbReference type="RefSeq" id="WP_322597565.1">
    <property type="nucleotide sequence ID" value="NZ_BAAAPT010000001.1"/>
</dbReference>
<reference evidence="3 4" key="1">
    <citation type="submission" date="2023-10" db="EMBL/GenBank/DDBJ databases">
        <title>Microbacterium xanthum sp. nov., isolated from seaweed.</title>
        <authorList>
            <person name="Lee S.D."/>
        </authorList>
    </citation>
    <scope>NUCLEOTIDE SEQUENCE [LARGE SCALE GENOMIC DNA]</scope>
    <source>
        <strain evidence="3 4">KCTC 19124</strain>
    </source>
</reference>
<sequence length="448" mass="49080">MSASPSSGPSSARPCTTARSRFAAPPCRGDTVDVADAAFEPLSAPFDPAGFVREHRARLVGMLVRWCGDVQLAEDAFGDAIERALTAWPASPPADPYAWVVVVAKNRVRDILRSAEHRRNRALDETDELRADRRPPTRDDDTLALMFACVHPMLDRGVHAPLILQVVLGVSTVDIATSFALPSATLSKRLVRAKQKLRADRDAFEVPAGIPRERVAAVLDAIYAAYSIEWLRVAPADSAERVTDEAVHASQLMLTALPHDHEVRGLAALLLYLHSRRSARFRDGTLVPTEQQDTALWDAELIGRAERLLRAGMSTARTAPPGPFEWEAAIQSAHSARRRSGITDWETIAQLYNALVHVTPRKGARVARVVAIARVTDPTIGLRALEQLADEDPTMLRFQPYHAARGALLLECGDALSARRSMQRALDLCTHGPSRRWLSEQIAGIPVS</sequence>
<evidence type="ECO:0000259" key="1">
    <source>
        <dbReference type="Pfam" id="PF04542"/>
    </source>
</evidence>
<gene>
    <name evidence="3" type="ORF">R2Q92_02165</name>
</gene>
<dbReference type="Pfam" id="PF04542">
    <property type="entry name" value="Sigma70_r2"/>
    <property type="match status" value="1"/>
</dbReference>
<organism evidence="3 4">
    <name type="scientific">Microbacterium aquimaris</name>
    <dbReference type="NCBI Taxonomy" id="459816"/>
    <lineage>
        <taxon>Bacteria</taxon>
        <taxon>Bacillati</taxon>
        <taxon>Actinomycetota</taxon>
        <taxon>Actinomycetes</taxon>
        <taxon>Micrococcales</taxon>
        <taxon>Microbacteriaceae</taxon>
        <taxon>Microbacterium</taxon>
    </lineage>
</organism>
<keyword evidence="4" id="KW-1185">Reference proteome</keyword>
<dbReference type="Pfam" id="PF20239">
    <property type="entry name" value="DUF6596"/>
    <property type="match status" value="1"/>
</dbReference>
<dbReference type="EMBL" id="JAWJYN010000001">
    <property type="protein sequence ID" value="MDZ8160623.1"/>
    <property type="molecule type" value="Genomic_DNA"/>
</dbReference>
<dbReference type="PANTHER" id="PTHR47756">
    <property type="entry name" value="BLL6612 PROTEIN-RELATED"/>
    <property type="match status" value="1"/>
</dbReference>
<protein>
    <submittedName>
        <fullName evidence="3">DUF6596 domain-containing protein</fullName>
    </submittedName>
</protein>
<dbReference type="Proteomes" id="UP001291912">
    <property type="component" value="Unassembled WGS sequence"/>
</dbReference>
<dbReference type="SUPFAM" id="SSF88659">
    <property type="entry name" value="Sigma3 and sigma4 domains of RNA polymerase sigma factors"/>
    <property type="match status" value="1"/>
</dbReference>
<dbReference type="SUPFAM" id="SSF88946">
    <property type="entry name" value="Sigma2 domain of RNA polymerase sigma factors"/>
    <property type="match status" value="1"/>
</dbReference>